<feature type="region of interest" description="Disordered" evidence="2">
    <location>
        <begin position="15"/>
        <end position="47"/>
    </location>
</feature>
<accession>A0A7S0HKS4</accession>
<dbReference type="EMBL" id="HBEO01014179">
    <property type="protein sequence ID" value="CAD8482669.1"/>
    <property type="molecule type" value="Transcribed_RNA"/>
</dbReference>
<feature type="region of interest" description="Disordered" evidence="2">
    <location>
        <begin position="87"/>
        <end position="240"/>
    </location>
</feature>
<dbReference type="AlphaFoldDB" id="A0A7S0HKS4"/>
<dbReference type="Gene3D" id="1.10.287.110">
    <property type="entry name" value="DnaJ domain"/>
    <property type="match status" value="1"/>
</dbReference>
<feature type="region of interest" description="Disordered" evidence="2">
    <location>
        <begin position="260"/>
        <end position="283"/>
    </location>
</feature>
<reference evidence="3" key="1">
    <citation type="submission" date="2021-01" db="EMBL/GenBank/DDBJ databases">
        <authorList>
            <person name="Corre E."/>
            <person name="Pelletier E."/>
            <person name="Niang G."/>
            <person name="Scheremetjew M."/>
            <person name="Finn R."/>
            <person name="Kale V."/>
            <person name="Holt S."/>
            <person name="Cochrane G."/>
            <person name="Meng A."/>
            <person name="Brown T."/>
            <person name="Cohen L."/>
        </authorList>
    </citation>
    <scope>NUCLEOTIDE SEQUENCE</scope>
    <source>
        <strain evidence="3">CCMP325</strain>
    </source>
</reference>
<evidence type="ECO:0000256" key="2">
    <source>
        <dbReference type="SAM" id="MobiDB-lite"/>
    </source>
</evidence>
<evidence type="ECO:0008006" key="4">
    <source>
        <dbReference type="Google" id="ProtNLM"/>
    </source>
</evidence>
<keyword evidence="1" id="KW-0175">Coiled coil</keyword>
<proteinExistence type="predicted"/>
<organism evidence="3">
    <name type="scientific">Hanusia phi</name>
    <dbReference type="NCBI Taxonomy" id="3032"/>
    <lineage>
        <taxon>Eukaryota</taxon>
        <taxon>Cryptophyceae</taxon>
        <taxon>Pyrenomonadales</taxon>
        <taxon>Geminigeraceae</taxon>
        <taxon>Hanusia</taxon>
    </lineage>
</organism>
<sequence length="616" mass="69770">MPALSEMDMEYASKTEIFGRDSELVDSTQDPRGGAKQAGAAWQNPSVVHDFRNQGTDLRAYLASLEKESKTRDARIADLKNLAEFLDSKNSFASTGQDQNDAKQSSKTLEKADVRGETGLNEQPRTNSESPYSRLSGAEHRRSASNQSYEDGEAMKRLGTEALHDDFEHSDTSSEERNDEVGSSGNTPLKAYLNDLSPQRYQSFGADHDASDTSEYSDSSEGVHMEPEDDGGAYDQTGSHDLNSREALLRHLRFLNSQVSEGSQPVEVPGRDSARSDLTHNASSFSNNVRAALTTENLARRTQQASIHEAASMPTFESKHQSWTSSLNHETFRENLAPRENTNKNYADLGQANMHYSEEEEPHRREYLNGLNDNRRLPFQRSISENISAERASSSRSSIYEYRAQELQKRLCIVEAEAQTYADSLAEMHHVLKNTVDEALEYRNREKSLRSHIERLQMENRRHAHSRAAVEEIYMQKLEASRNERDMLTLQLGTAYEEIAMRDAALADSAAYMQALKRRNAELQIQMRTLLLERNQQGKAEKAQTSESEDSIFGLAHIRSKVEEAVQEAAQLNESDRKDKIKQLRIRWHPDKNPVLQEFATEVTKIINETVQKYKL</sequence>
<evidence type="ECO:0000256" key="1">
    <source>
        <dbReference type="SAM" id="Coils"/>
    </source>
</evidence>
<name>A0A7S0HKS4_9CRYP</name>
<feature type="compositionally biased region" description="Basic and acidic residues" evidence="2">
    <location>
        <begin position="153"/>
        <end position="180"/>
    </location>
</feature>
<feature type="coiled-coil region" evidence="1">
    <location>
        <begin position="513"/>
        <end position="575"/>
    </location>
</feature>
<feature type="compositionally biased region" description="Polar residues" evidence="2">
    <location>
        <begin position="88"/>
        <end position="107"/>
    </location>
</feature>
<dbReference type="InterPro" id="IPR036869">
    <property type="entry name" value="J_dom_sf"/>
</dbReference>
<protein>
    <recommendedName>
        <fullName evidence="4">J domain-containing protein</fullName>
    </recommendedName>
</protein>
<feature type="compositionally biased region" description="Basic and acidic residues" evidence="2">
    <location>
        <begin position="269"/>
        <end position="278"/>
    </location>
</feature>
<gene>
    <name evidence="3" type="ORF">HPHI1048_LOCUS9669</name>
</gene>
<evidence type="ECO:0000313" key="3">
    <source>
        <dbReference type="EMBL" id="CAD8482669.1"/>
    </source>
</evidence>
<feature type="compositionally biased region" description="Polar residues" evidence="2">
    <location>
        <begin position="120"/>
        <end position="133"/>
    </location>
</feature>